<dbReference type="Gene3D" id="1.25.40.10">
    <property type="entry name" value="Tetratricopeptide repeat domain"/>
    <property type="match status" value="1"/>
</dbReference>
<feature type="non-terminal residue" evidence="2">
    <location>
        <position position="101"/>
    </location>
</feature>
<name>A0A8S1IXV5_9CHLO</name>
<gene>
    <name evidence="2" type="ORF">OSTQU699_LOCUS4235</name>
</gene>
<sequence length="101" mass="10889">QCNPASQDHHAASMLIALTNLLKGLLAVRIDLVELECLLSSAINDLKNIWENNLQWALIWNSMGNIHQTVGNVGAAVTCYAKALCIRESSLGAENTDTLAS</sequence>
<accession>A0A8S1IXV5</accession>
<organism evidence="2 3">
    <name type="scientific">Ostreobium quekettii</name>
    <dbReference type="NCBI Taxonomy" id="121088"/>
    <lineage>
        <taxon>Eukaryota</taxon>
        <taxon>Viridiplantae</taxon>
        <taxon>Chlorophyta</taxon>
        <taxon>core chlorophytes</taxon>
        <taxon>Ulvophyceae</taxon>
        <taxon>TCBD clade</taxon>
        <taxon>Bryopsidales</taxon>
        <taxon>Ostreobineae</taxon>
        <taxon>Ostreobiaceae</taxon>
        <taxon>Ostreobium</taxon>
    </lineage>
</organism>
<keyword evidence="1" id="KW-0732">Signal</keyword>
<feature type="non-terminal residue" evidence="2">
    <location>
        <position position="1"/>
    </location>
</feature>
<dbReference type="Proteomes" id="UP000708148">
    <property type="component" value="Unassembled WGS sequence"/>
</dbReference>
<proteinExistence type="predicted"/>
<dbReference type="InterPro" id="IPR011990">
    <property type="entry name" value="TPR-like_helical_dom_sf"/>
</dbReference>
<protein>
    <submittedName>
        <fullName evidence="2">Uncharacterized protein</fullName>
    </submittedName>
</protein>
<evidence type="ECO:0000313" key="2">
    <source>
        <dbReference type="EMBL" id="CAD7698875.1"/>
    </source>
</evidence>
<evidence type="ECO:0000256" key="1">
    <source>
        <dbReference type="SAM" id="SignalP"/>
    </source>
</evidence>
<feature type="signal peptide" evidence="1">
    <location>
        <begin position="1"/>
        <end position="27"/>
    </location>
</feature>
<feature type="chain" id="PRO_5035801850" evidence="1">
    <location>
        <begin position="28"/>
        <end position="101"/>
    </location>
</feature>
<dbReference type="AlphaFoldDB" id="A0A8S1IXV5"/>
<evidence type="ECO:0000313" key="3">
    <source>
        <dbReference type="Proteomes" id="UP000708148"/>
    </source>
</evidence>
<comment type="caution">
    <text evidence="2">The sequence shown here is derived from an EMBL/GenBank/DDBJ whole genome shotgun (WGS) entry which is preliminary data.</text>
</comment>
<dbReference type="EMBL" id="CAJHUC010000898">
    <property type="protein sequence ID" value="CAD7698875.1"/>
    <property type="molecule type" value="Genomic_DNA"/>
</dbReference>
<dbReference type="SUPFAM" id="SSF48452">
    <property type="entry name" value="TPR-like"/>
    <property type="match status" value="1"/>
</dbReference>
<keyword evidence="3" id="KW-1185">Reference proteome</keyword>
<reference evidence="2" key="1">
    <citation type="submission" date="2020-12" db="EMBL/GenBank/DDBJ databases">
        <authorList>
            <person name="Iha C."/>
        </authorList>
    </citation>
    <scope>NUCLEOTIDE SEQUENCE</scope>
</reference>